<feature type="region of interest" description="Disordered" evidence="1">
    <location>
        <begin position="17"/>
        <end position="36"/>
    </location>
</feature>
<proteinExistence type="predicted"/>
<keyword evidence="3" id="KW-1185">Reference proteome</keyword>
<evidence type="ECO:0000313" key="2">
    <source>
        <dbReference type="EMBL" id="SUF09167.1"/>
    </source>
</evidence>
<gene>
    <name evidence="2" type="ORF">NCTC13296_04364</name>
</gene>
<reference evidence="2 3" key="1">
    <citation type="submission" date="2018-06" db="EMBL/GenBank/DDBJ databases">
        <authorList>
            <consortium name="Pathogen Informatics"/>
            <person name="Doyle S."/>
        </authorList>
    </citation>
    <scope>NUCLEOTIDE SEQUENCE [LARGE SCALE GENOMIC DNA]</scope>
    <source>
        <strain evidence="2 3">NCTC13296</strain>
    </source>
</reference>
<evidence type="ECO:0000313" key="3">
    <source>
        <dbReference type="Proteomes" id="UP000254569"/>
    </source>
</evidence>
<organism evidence="2 3">
    <name type="scientific">Rhodococcus gordoniae</name>
    <dbReference type="NCBI Taxonomy" id="223392"/>
    <lineage>
        <taxon>Bacteria</taxon>
        <taxon>Bacillati</taxon>
        <taxon>Actinomycetota</taxon>
        <taxon>Actinomycetes</taxon>
        <taxon>Mycobacteriales</taxon>
        <taxon>Nocardiaceae</taxon>
        <taxon>Rhodococcus</taxon>
    </lineage>
</organism>
<sequence length="83" mass="9092">MLIASRTLHTWSGRFGRRADSRTHTGRHEPSRYSRSTPAWGGYRDAVATATSRVPAAGALSTVTTGVPVRVPMNVWARWLTLG</sequence>
<dbReference type="EMBL" id="UGVI01000002">
    <property type="protein sequence ID" value="SUF09167.1"/>
    <property type="molecule type" value="Genomic_DNA"/>
</dbReference>
<feature type="compositionally biased region" description="Basic and acidic residues" evidence="1">
    <location>
        <begin position="17"/>
        <end position="32"/>
    </location>
</feature>
<dbReference type="Proteomes" id="UP000254569">
    <property type="component" value="Unassembled WGS sequence"/>
</dbReference>
<name>A0A379PQV8_9NOCA</name>
<protein>
    <submittedName>
        <fullName evidence="2">Uncharacterized protein</fullName>
    </submittedName>
</protein>
<evidence type="ECO:0000256" key="1">
    <source>
        <dbReference type="SAM" id="MobiDB-lite"/>
    </source>
</evidence>
<accession>A0A379PQV8</accession>
<dbReference type="AlphaFoldDB" id="A0A379PQV8"/>